<dbReference type="InterPro" id="IPR016181">
    <property type="entry name" value="Acyl_CoA_acyltransferase"/>
</dbReference>
<dbReference type="PROSITE" id="PS51186">
    <property type="entry name" value="GNAT"/>
    <property type="match status" value="1"/>
</dbReference>
<feature type="domain" description="N-acetyltransferase" evidence="4">
    <location>
        <begin position="20"/>
        <end position="186"/>
    </location>
</feature>
<dbReference type="SUPFAM" id="SSF55729">
    <property type="entry name" value="Acyl-CoA N-acyltransferases (Nat)"/>
    <property type="match status" value="1"/>
</dbReference>
<gene>
    <name evidence="5" type="ORF">DJ019_14105</name>
</gene>
<dbReference type="Proteomes" id="UP000249524">
    <property type="component" value="Unassembled WGS sequence"/>
</dbReference>
<evidence type="ECO:0000256" key="3">
    <source>
        <dbReference type="ARBA" id="ARBA00038502"/>
    </source>
</evidence>
<evidence type="ECO:0000313" key="5">
    <source>
        <dbReference type="EMBL" id="RAK64306.1"/>
    </source>
</evidence>
<evidence type="ECO:0000256" key="2">
    <source>
        <dbReference type="ARBA" id="ARBA00023315"/>
    </source>
</evidence>
<evidence type="ECO:0000259" key="4">
    <source>
        <dbReference type="PROSITE" id="PS51186"/>
    </source>
</evidence>
<dbReference type="PANTHER" id="PTHR43792">
    <property type="entry name" value="GNAT FAMILY, PUTATIVE (AFU_ORTHOLOGUE AFUA_3G00765)-RELATED-RELATED"/>
    <property type="match status" value="1"/>
</dbReference>
<reference evidence="5 6" key="1">
    <citation type="submission" date="2018-05" db="EMBL/GenBank/DDBJ databases">
        <authorList>
            <person name="Lanie J.A."/>
            <person name="Ng W.-L."/>
            <person name="Kazmierczak K.M."/>
            <person name="Andrzejewski T.M."/>
            <person name="Davidsen T.M."/>
            <person name="Wayne K.J."/>
            <person name="Tettelin H."/>
            <person name="Glass J.I."/>
            <person name="Rusch D."/>
            <person name="Podicherti R."/>
            <person name="Tsui H.-C.T."/>
            <person name="Winkler M.E."/>
        </authorList>
    </citation>
    <scope>NUCLEOTIDE SEQUENCE [LARGE SCALE GENOMIC DNA]</scope>
    <source>
        <strain evidence="5 6">BUT-10</strain>
    </source>
</reference>
<dbReference type="GO" id="GO:0005737">
    <property type="term" value="C:cytoplasm"/>
    <property type="evidence" value="ECO:0007669"/>
    <property type="project" value="TreeGrafter"/>
</dbReference>
<protein>
    <submittedName>
        <fullName evidence="5">30S ribosomal protein S5 alanine N-acetyltransferase</fullName>
    </submittedName>
</protein>
<dbReference type="Pfam" id="PF13302">
    <property type="entry name" value="Acetyltransf_3"/>
    <property type="match status" value="1"/>
</dbReference>
<organism evidence="5 6">
    <name type="scientific">Phenylobacterium kunshanense</name>
    <dbReference type="NCBI Taxonomy" id="1445034"/>
    <lineage>
        <taxon>Bacteria</taxon>
        <taxon>Pseudomonadati</taxon>
        <taxon>Pseudomonadota</taxon>
        <taxon>Alphaproteobacteria</taxon>
        <taxon>Caulobacterales</taxon>
        <taxon>Caulobacteraceae</taxon>
        <taxon>Phenylobacterium</taxon>
    </lineage>
</organism>
<dbReference type="InterPro" id="IPR051531">
    <property type="entry name" value="N-acetyltransferase"/>
</dbReference>
<dbReference type="PANTHER" id="PTHR43792:SF8">
    <property type="entry name" value="[RIBOSOMAL PROTEIN US5]-ALANINE N-ACETYLTRANSFERASE"/>
    <property type="match status" value="1"/>
</dbReference>
<evidence type="ECO:0000256" key="1">
    <source>
        <dbReference type="ARBA" id="ARBA00022679"/>
    </source>
</evidence>
<accession>A0A328BEL2</accession>
<dbReference type="InterPro" id="IPR000182">
    <property type="entry name" value="GNAT_dom"/>
</dbReference>
<dbReference type="RefSeq" id="WP_111276693.1">
    <property type="nucleotide sequence ID" value="NZ_QFYS01000006.1"/>
</dbReference>
<dbReference type="EMBL" id="QFYS01000006">
    <property type="protein sequence ID" value="RAK64306.1"/>
    <property type="molecule type" value="Genomic_DNA"/>
</dbReference>
<comment type="caution">
    <text evidence="5">The sequence shown here is derived from an EMBL/GenBank/DDBJ whole genome shotgun (WGS) entry which is preliminary data.</text>
</comment>
<keyword evidence="6" id="KW-1185">Reference proteome</keyword>
<dbReference type="GO" id="GO:0008999">
    <property type="term" value="F:protein-N-terminal-alanine acetyltransferase activity"/>
    <property type="evidence" value="ECO:0007669"/>
    <property type="project" value="TreeGrafter"/>
</dbReference>
<dbReference type="Gene3D" id="3.40.630.30">
    <property type="match status" value="1"/>
</dbReference>
<keyword evidence="5" id="KW-0687">Ribonucleoprotein</keyword>
<keyword evidence="1 5" id="KW-0808">Transferase</keyword>
<dbReference type="GO" id="GO:0005840">
    <property type="term" value="C:ribosome"/>
    <property type="evidence" value="ECO:0007669"/>
    <property type="project" value="UniProtKB-KW"/>
</dbReference>
<proteinExistence type="inferred from homology"/>
<name>A0A328BEL2_9CAUL</name>
<sequence length="203" mass="22840">MALLDWIAPESGLRVEGEGVRLRPPRASDYSEWRELRAQSRAFLQPWEPTWPADDLSRAAFRRRLLAYARDRELGVAYPFFIIRSSDDALTGGITLSNVRRGVAQMGSVGYWCGRPFTRQGLTLAAVRALCDFAFRTLALHRLEAACIPENQPSRDLLKKAGFAEEGFAQAYLKINGEWRDHVLFGRISPHRGHEGPDEGVSV</sequence>
<dbReference type="OrthoDB" id="9801669at2"/>
<keyword evidence="5" id="KW-0689">Ribosomal protein</keyword>
<keyword evidence="2" id="KW-0012">Acyltransferase</keyword>
<evidence type="ECO:0000313" key="6">
    <source>
        <dbReference type="Proteomes" id="UP000249524"/>
    </source>
</evidence>
<dbReference type="AlphaFoldDB" id="A0A328BEL2"/>
<comment type="similarity">
    <text evidence="3">Belongs to the acetyltransferase family. RimJ subfamily.</text>
</comment>